<sequence>MGTSQLWRLLLSLVAIQSVWAVQYKAFGCGNNVADLQKQINTKYFQTPVWDYFGSLSKLVVCASGISGAGVDYCICPEYSCCGSVNKYCRSTDDYVNGIWVQRPVQCCSGPNSSNFCAWPNPKCFLNGGFGWECHSSTTQFCGSGGCDTNQGNYCCGSRCYRPGDGQVCCGGNKVCGSGTYCCNGDCIPWDAQCCEGQTYPTWCSSGNYCTPTMCVPNGVTLCPGGQIGCYTGSKCCGGNKCIANDATCCDNGGYCPAGKWCCGDQCGKNGDDCGWSAALNKLVLCPQSKWCGAGCCPHDYTVGAAGLVAVNPKTMIVVAGPSIVARNTSVKTGSVVEMFFPAPLDAASKVGDASMGNAFLPKASSSCGGPGANGDSCMSVARCAGIAAGRKYMGVEYGVECHYGDSIASSSTSASNGCTMRCSGKQDELCGGGDRLNMYINTAFSGQGNDDWEYVGCYTDSSSARALQFQLVDWNAMTIEMCLQTASGFAYAAVEYYGYASSFNA</sequence>
<dbReference type="AlphaFoldDB" id="A0A7C8PJT2"/>
<accession>A0A7C8PJT2</accession>
<dbReference type="Proteomes" id="UP000479691">
    <property type="component" value="Unassembled WGS sequence"/>
</dbReference>
<dbReference type="PROSITE" id="PS51212">
    <property type="entry name" value="WSC"/>
    <property type="match status" value="1"/>
</dbReference>
<evidence type="ECO:0000259" key="2">
    <source>
        <dbReference type="PROSITE" id="PS51212"/>
    </source>
</evidence>
<reference evidence="3 4" key="1">
    <citation type="submission" date="2019-06" db="EMBL/GenBank/DDBJ databases">
        <authorList>
            <person name="Palmer J.M."/>
        </authorList>
    </citation>
    <scope>NUCLEOTIDE SEQUENCE [LARGE SCALE GENOMIC DNA]</scope>
    <source>
        <strain evidence="3 4">TWF788</strain>
    </source>
</reference>
<feature type="domain" description="WSC" evidence="2">
    <location>
        <begin position="347"/>
        <end position="443"/>
    </location>
</feature>
<keyword evidence="1" id="KW-0732">Signal</keyword>
<dbReference type="Pfam" id="PF01822">
    <property type="entry name" value="WSC"/>
    <property type="match status" value="1"/>
</dbReference>
<name>A0A7C8PJT2_ORBOL</name>
<evidence type="ECO:0000313" key="4">
    <source>
        <dbReference type="Proteomes" id="UP000479691"/>
    </source>
</evidence>
<dbReference type="EMBL" id="JAABOE010000082">
    <property type="protein sequence ID" value="KAF3169117.1"/>
    <property type="molecule type" value="Genomic_DNA"/>
</dbReference>
<dbReference type="SMART" id="SM00321">
    <property type="entry name" value="WSC"/>
    <property type="match status" value="1"/>
</dbReference>
<proteinExistence type="predicted"/>
<gene>
    <name evidence="3" type="ORF">TWF788_010733</name>
</gene>
<feature type="chain" id="PRO_5028995613" description="WSC domain-containing protein" evidence="1">
    <location>
        <begin position="22"/>
        <end position="506"/>
    </location>
</feature>
<organism evidence="3 4">
    <name type="scientific">Orbilia oligospora</name>
    <name type="common">Nematode-trapping fungus</name>
    <name type="synonym">Arthrobotrys oligospora</name>
    <dbReference type="NCBI Taxonomy" id="2813651"/>
    <lineage>
        <taxon>Eukaryota</taxon>
        <taxon>Fungi</taxon>
        <taxon>Dikarya</taxon>
        <taxon>Ascomycota</taxon>
        <taxon>Pezizomycotina</taxon>
        <taxon>Orbiliomycetes</taxon>
        <taxon>Orbiliales</taxon>
        <taxon>Orbiliaceae</taxon>
        <taxon>Orbilia</taxon>
    </lineage>
</organism>
<feature type="signal peptide" evidence="1">
    <location>
        <begin position="1"/>
        <end position="21"/>
    </location>
</feature>
<comment type="caution">
    <text evidence="3">The sequence shown here is derived from an EMBL/GenBank/DDBJ whole genome shotgun (WGS) entry which is preliminary data.</text>
</comment>
<evidence type="ECO:0000313" key="3">
    <source>
        <dbReference type="EMBL" id="KAF3169117.1"/>
    </source>
</evidence>
<protein>
    <recommendedName>
        <fullName evidence="2">WSC domain-containing protein</fullName>
    </recommendedName>
</protein>
<dbReference type="InterPro" id="IPR002889">
    <property type="entry name" value="WSC_carb-bd"/>
</dbReference>
<evidence type="ECO:0000256" key="1">
    <source>
        <dbReference type="SAM" id="SignalP"/>
    </source>
</evidence>